<dbReference type="Gene3D" id="3.40.50.620">
    <property type="entry name" value="HUPs"/>
    <property type="match status" value="1"/>
</dbReference>
<feature type="binding site" evidence="8">
    <location>
        <begin position="37"/>
        <end position="39"/>
    </location>
    <ligand>
        <name>ATP</name>
        <dbReference type="ChEBI" id="CHEBI:30616"/>
    </ligand>
</feature>
<evidence type="ECO:0000256" key="7">
    <source>
        <dbReference type="ARBA" id="ARBA00049929"/>
    </source>
</evidence>
<dbReference type="InterPro" id="IPR001412">
    <property type="entry name" value="aa-tRNA-synth_I_CS"/>
</dbReference>
<dbReference type="EMBL" id="SOCA01000003">
    <property type="protein sequence ID" value="TDU70907.1"/>
    <property type="molecule type" value="Genomic_DNA"/>
</dbReference>
<comment type="similarity">
    <text evidence="1 8 9">Belongs to the class-I aminoacyl-tRNA synthetase family.</text>
</comment>
<feature type="binding site" evidence="8">
    <location>
        <position position="212"/>
    </location>
    <ligand>
        <name>ATP</name>
        <dbReference type="ChEBI" id="CHEBI:30616"/>
    </ligand>
</feature>
<evidence type="ECO:0000256" key="4">
    <source>
        <dbReference type="ARBA" id="ARBA00022840"/>
    </source>
</evidence>
<comment type="subunit">
    <text evidence="8">Homodimer.</text>
</comment>
<dbReference type="HAMAP" id="MF_00140_B">
    <property type="entry name" value="Trp_tRNA_synth_B"/>
    <property type="match status" value="1"/>
</dbReference>
<feature type="short sequence motif" description="'KMSKS' region" evidence="8">
    <location>
        <begin position="219"/>
        <end position="223"/>
    </location>
</feature>
<keyword evidence="3 8" id="KW-0547">Nucleotide-binding</keyword>
<organism evidence="10 11">
    <name type="scientific">Prosthecobacter fusiformis</name>
    <dbReference type="NCBI Taxonomy" id="48464"/>
    <lineage>
        <taxon>Bacteria</taxon>
        <taxon>Pseudomonadati</taxon>
        <taxon>Verrucomicrobiota</taxon>
        <taxon>Verrucomicrobiia</taxon>
        <taxon>Verrucomicrobiales</taxon>
        <taxon>Verrucomicrobiaceae</taxon>
        <taxon>Prosthecobacter</taxon>
    </lineage>
</organism>
<dbReference type="CDD" id="cd00806">
    <property type="entry name" value="TrpRS_core"/>
    <property type="match status" value="1"/>
</dbReference>
<dbReference type="AlphaFoldDB" id="A0A4R7S1P1"/>
<gene>
    <name evidence="8" type="primary">trpS</name>
    <name evidence="10" type="ORF">EI77_02025</name>
</gene>
<dbReference type="PANTHER" id="PTHR43766">
    <property type="entry name" value="TRYPTOPHAN--TRNA LIGASE, MITOCHONDRIAL"/>
    <property type="match status" value="1"/>
</dbReference>
<reference evidence="10 11" key="1">
    <citation type="submission" date="2019-03" db="EMBL/GenBank/DDBJ databases">
        <title>Genomic Encyclopedia of Archaeal and Bacterial Type Strains, Phase II (KMG-II): from individual species to whole genera.</title>
        <authorList>
            <person name="Goeker M."/>
        </authorList>
    </citation>
    <scope>NUCLEOTIDE SEQUENCE [LARGE SCALE GENOMIC DNA]</scope>
    <source>
        <strain evidence="10 11">ATCC 25309</strain>
    </source>
</reference>
<evidence type="ECO:0000256" key="8">
    <source>
        <dbReference type="HAMAP-Rule" id="MF_00140"/>
    </source>
</evidence>
<evidence type="ECO:0000313" key="10">
    <source>
        <dbReference type="EMBL" id="TDU70907.1"/>
    </source>
</evidence>
<feature type="short sequence motif" description="'HIGH' region" evidence="8">
    <location>
        <begin position="38"/>
        <end position="46"/>
    </location>
</feature>
<dbReference type="Gene3D" id="1.10.240.10">
    <property type="entry name" value="Tyrosyl-Transfer RNA Synthetase"/>
    <property type="match status" value="1"/>
</dbReference>
<dbReference type="PRINTS" id="PR01039">
    <property type="entry name" value="TRNASYNTHTRP"/>
</dbReference>
<evidence type="ECO:0000256" key="5">
    <source>
        <dbReference type="ARBA" id="ARBA00022917"/>
    </source>
</evidence>
<keyword evidence="2 8" id="KW-0436">Ligase</keyword>
<sequence>MRGLTGNFTNGKYSSALESPPIASHLYMTMRILSGLQPSGRLHIGNYFGMMEAALKLQHEGEAFYFIADYHSLTSIHDGKALRSNVRDLAIDFLACGLDPEKCVFFRQSDVPEHTELSWILSTVTPMGLLERCHSYKDKVANGISASHGLFAYPVLMAADILIYDADVVPVGRDQKQHVEVTRDIAIKMNETFGQGLLKLPNPRIREETAVVLGTDGRKMSKSYGNTIQLFEEPAKLKKAIMSIPTDSTPVESPKPVEGSSILALYQLVASPADYEAMVADFEAGGKGYGDFKKRLLQGITDYFAPFREKRAELVANPEYVNKVLAEGAEKARAVARKTLERVRQAVGLGD</sequence>
<dbReference type="FunFam" id="1.10.240.10:FF:000005">
    <property type="entry name" value="Tryptophan--tRNA ligase"/>
    <property type="match status" value="1"/>
</dbReference>
<dbReference type="InterPro" id="IPR050203">
    <property type="entry name" value="Trp-tRNA_synthetase"/>
</dbReference>
<dbReference type="GO" id="GO:0005829">
    <property type="term" value="C:cytosol"/>
    <property type="evidence" value="ECO:0007669"/>
    <property type="project" value="TreeGrafter"/>
</dbReference>
<comment type="subcellular location">
    <subcellularLocation>
        <location evidence="8">Cytoplasm</location>
    </subcellularLocation>
</comment>
<evidence type="ECO:0000313" key="11">
    <source>
        <dbReference type="Proteomes" id="UP000295662"/>
    </source>
</evidence>
<comment type="caution">
    <text evidence="10">The sequence shown here is derived from an EMBL/GenBank/DDBJ whole genome shotgun (WGS) entry which is preliminary data.</text>
</comment>
<dbReference type="PANTHER" id="PTHR43766:SF1">
    <property type="entry name" value="TRYPTOPHAN--TRNA LIGASE, MITOCHONDRIAL"/>
    <property type="match status" value="1"/>
</dbReference>
<keyword evidence="4 8" id="KW-0067">ATP-binding</keyword>
<dbReference type="NCBIfam" id="TIGR00233">
    <property type="entry name" value="trpS"/>
    <property type="match status" value="1"/>
</dbReference>
<evidence type="ECO:0000256" key="9">
    <source>
        <dbReference type="RuleBase" id="RU363036"/>
    </source>
</evidence>
<feature type="binding site" evidence="8">
    <location>
        <begin position="219"/>
        <end position="223"/>
    </location>
    <ligand>
        <name>ATP</name>
        <dbReference type="ChEBI" id="CHEBI:30616"/>
    </ligand>
</feature>
<comment type="catalytic activity">
    <reaction evidence="7 8">
        <text>tRNA(Trp) + L-tryptophan + ATP = L-tryptophyl-tRNA(Trp) + AMP + diphosphate + H(+)</text>
        <dbReference type="Rhea" id="RHEA:24080"/>
        <dbReference type="Rhea" id="RHEA-COMP:9671"/>
        <dbReference type="Rhea" id="RHEA-COMP:9705"/>
        <dbReference type="ChEBI" id="CHEBI:15378"/>
        <dbReference type="ChEBI" id="CHEBI:30616"/>
        <dbReference type="ChEBI" id="CHEBI:33019"/>
        <dbReference type="ChEBI" id="CHEBI:57912"/>
        <dbReference type="ChEBI" id="CHEBI:78442"/>
        <dbReference type="ChEBI" id="CHEBI:78535"/>
        <dbReference type="ChEBI" id="CHEBI:456215"/>
        <dbReference type="EC" id="6.1.1.2"/>
    </reaction>
</comment>
<evidence type="ECO:0000256" key="2">
    <source>
        <dbReference type="ARBA" id="ARBA00022598"/>
    </source>
</evidence>
<evidence type="ECO:0000256" key="1">
    <source>
        <dbReference type="ARBA" id="ARBA00005594"/>
    </source>
</evidence>
<dbReference type="GO" id="GO:0004830">
    <property type="term" value="F:tryptophan-tRNA ligase activity"/>
    <property type="evidence" value="ECO:0007669"/>
    <property type="project" value="UniProtKB-UniRule"/>
</dbReference>
<evidence type="ECO:0000256" key="6">
    <source>
        <dbReference type="ARBA" id="ARBA00023146"/>
    </source>
</evidence>
<dbReference type="InterPro" id="IPR024109">
    <property type="entry name" value="Trp-tRNA-ligase_bac-type"/>
</dbReference>
<dbReference type="PROSITE" id="PS00178">
    <property type="entry name" value="AA_TRNA_LIGASE_I"/>
    <property type="match status" value="1"/>
</dbReference>
<dbReference type="GO" id="GO:0006436">
    <property type="term" value="P:tryptophanyl-tRNA aminoacylation"/>
    <property type="evidence" value="ECO:0007669"/>
    <property type="project" value="UniProtKB-UniRule"/>
</dbReference>
<dbReference type="Pfam" id="PF00579">
    <property type="entry name" value="tRNA-synt_1b"/>
    <property type="match status" value="1"/>
</dbReference>
<dbReference type="GO" id="GO:0005524">
    <property type="term" value="F:ATP binding"/>
    <property type="evidence" value="ECO:0007669"/>
    <property type="project" value="UniProtKB-UniRule"/>
</dbReference>
<dbReference type="EC" id="6.1.1.2" evidence="8"/>
<dbReference type="InterPro" id="IPR002306">
    <property type="entry name" value="Trp-tRNA-ligase"/>
</dbReference>
<keyword evidence="11" id="KW-1185">Reference proteome</keyword>
<feature type="binding site" evidence="8">
    <location>
        <position position="160"/>
    </location>
    <ligand>
        <name>L-tryptophan</name>
        <dbReference type="ChEBI" id="CHEBI:57912"/>
    </ligand>
</feature>
<comment type="function">
    <text evidence="8">Catalyzes the attachment of tryptophan to tRNA(Trp).</text>
</comment>
<evidence type="ECO:0000256" key="3">
    <source>
        <dbReference type="ARBA" id="ARBA00022741"/>
    </source>
</evidence>
<protein>
    <recommendedName>
        <fullName evidence="8">Tryptophan--tRNA ligase</fullName>
        <ecNumber evidence="8">6.1.1.2</ecNumber>
    </recommendedName>
    <alternativeName>
        <fullName evidence="8">Tryptophanyl-tRNA synthetase</fullName>
        <shortName evidence="8">TrpRS</shortName>
    </alternativeName>
</protein>
<feature type="binding site" evidence="8">
    <location>
        <begin position="172"/>
        <end position="174"/>
    </location>
    <ligand>
        <name>ATP</name>
        <dbReference type="ChEBI" id="CHEBI:30616"/>
    </ligand>
</feature>
<name>A0A4R7S1P1_9BACT</name>
<keyword evidence="6 8" id="KW-0030">Aminoacyl-tRNA synthetase</keyword>
<feature type="binding site" evidence="8">
    <location>
        <begin position="45"/>
        <end position="46"/>
    </location>
    <ligand>
        <name>ATP</name>
        <dbReference type="ChEBI" id="CHEBI:30616"/>
    </ligand>
</feature>
<dbReference type="InterPro" id="IPR002305">
    <property type="entry name" value="aa-tRNA-synth_Ic"/>
</dbReference>
<dbReference type="SUPFAM" id="SSF52374">
    <property type="entry name" value="Nucleotidylyl transferase"/>
    <property type="match status" value="1"/>
</dbReference>
<proteinExistence type="inferred from homology"/>
<dbReference type="InterPro" id="IPR014729">
    <property type="entry name" value="Rossmann-like_a/b/a_fold"/>
</dbReference>
<keyword evidence="8" id="KW-0963">Cytoplasm</keyword>
<accession>A0A4R7S1P1</accession>
<dbReference type="Proteomes" id="UP000295662">
    <property type="component" value="Unassembled WGS sequence"/>
</dbReference>
<keyword evidence="5 8" id="KW-0648">Protein biosynthesis</keyword>